<dbReference type="GO" id="GO:0046168">
    <property type="term" value="P:glycerol-3-phosphate catabolic process"/>
    <property type="evidence" value="ECO:0007669"/>
    <property type="project" value="InterPro"/>
</dbReference>
<dbReference type="Gene3D" id="3.40.50.720">
    <property type="entry name" value="NAD(P)-binding Rossmann-like Domain"/>
    <property type="match status" value="1"/>
</dbReference>
<dbReference type="Pfam" id="PF01210">
    <property type="entry name" value="NAD_Gly3P_dh_N"/>
    <property type="match status" value="1"/>
</dbReference>
<dbReference type="InterPro" id="IPR036291">
    <property type="entry name" value="NAD(P)-bd_dom_sf"/>
</dbReference>
<dbReference type="GO" id="GO:0005829">
    <property type="term" value="C:cytosol"/>
    <property type="evidence" value="ECO:0007669"/>
    <property type="project" value="TreeGrafter"/>
</dbReference>
<dbReference type="PANTHER" id="PTHR11728:SF1">
    <property type="entry name" value="GLYCEROL-3-PHOSPHATE DEHYDROGENASE [NAD(+)] 2, CHLOROPLASTIC"/>
    <property type="match status" value="1"/>
</dbReference>
<protein>
    <recommendedName>
        <fullName evidence="1">Glycerol-3-phosphate dehydrogenase NAD-dependent N-terminal domain-containing protein</fullName>
    </recommendedName>
</protein>
<dbReference type="PANTHER" id="PTHR11728">
    <property type="entry name" value="GLYCEROL-3-PHOSPHATE DEHYDROGENASE"/>
    <property type="match status" value="1"/>
</dbReference>
<dbReference type="EMBL" id="UINC01211702">
    <property type="protein sequence ID" value="SVE35709.1"/>
    <property type="molecule type" value="Genomic_DNA"/>
</dbReference>
<dbReference type="GO" id="GO:0047952">
    <property type="term" value="F:glycerol-3-phosphate dehydrogenase [NAD(P)+] activity"/>
    <property type="evidence" value="ECO:0007669"/>
    <property type="project" value="TreeGrafter"/>
</dbReference>
<dbReference type="InterPro" id="IPR011128">
    <property type="entry name" value="G3P_DH_NAD-dep_N"/>
</dbReference>
<reference evidence="2" key="1">
    <citation type="submission" date="2018-05" db="EMBL/GenBank/DDBJ databases">
        <authorList>
            <person name="Lanie J.A."/>
            <person name="Ng W.-L."/>
            <person name="Kazmierczak K.M."/>
            <person name="Andrzejewski T.M."/>
            <person name="Davidsen T.M."/>
            <person name="Wayne K.J."/>
            <person name="Tettelin H."/>
            <person name="Glass J.I."/>
            <person name="Rusch D."/>
            <person name="Podicherti R."/>
            <person name="Tsui H.-C.T."/>
            <person name="Winkler M.E."/>
        </authorList>
    </citation>
    <scope>NUCLEOTIDE SEQUENCE</scope>
</reference>
<evidence type="ECO:0000259" key="1">
    <source>
        <dbReference type="Pfam" id="PF01210"/>
    </source>
</evidence>
<sequence>MSTKEKKGIGILGAGAWGTALANLISENGHEVLIWAYESEVVETINNQNENVHFLSGIKLNPGIKATKEIKDLKDKEIIFVTTPSKFLRECLVNLKKYQKKDSPFVICTKGI</sequence>
<gene>
    <name evidence="2" type="ORF">METZ01_LOCUS488563</name>
</gene>
<organism evidence="2">
    <name type="scientific">marine metagenome</name>
    <dbReference type="NCBI Taxonomy" id="408172"/>
    <lineage>
        <taxon>unclassified sequences</taxon>
        <taxon>metagenomes</taxon>
        <taxon>ecological metagenomes</taxon>
    </lineage>
</organism>
<evidence type="ECO:0000313" key="2">
    <source>
        <dbReference type="EMBL" id="SVE35709.1"/>
    </source>
</evidence>
<proteinExistence type="predicted"/>
<dbReference type="SUPFAM" id="SSF51735">
    <property type="entry name" value="NAD(P)-binding Rossmann-fold domains"/>
    <property type="match status" value="1"/>
</dbReference>
<name>A0A383CUJ9_9ZZZZ</name>
<feature type="domain" description="Glycerol-3-phosphate dehydrogenase NAD-dependent N-terminal" evidence="1">
    <location>
        <begin position="9"/>
        <end position="112"/>
    </location>
</feature>
<dbReference type="GO" id="GO:0051287">
    <property type="term" value="F:NAD binding"/>
    <property type="evidence" value="ECO:0007669"/>
    <property type="project" value="InterPro"/>
</dbReference>
<dbReference type="AlphaFoldDB" id="A0A383CUJ9"/>
<accession>A0A383CUJ9</accession>
<feature type="non-terminal residue" evidence="2">
    <location>
        <position position="112"/>
    </location>
</feature>